<accession>A0AAW3TUZ9</accession>
<proteinExistence type="predicted"/>
<sequence>MTLRVEDEWNGWDGDTIVKLTDGTIWRQVEYRYEYRYAYRPRVAITGGAMLVEGMSRPVRVERVTGAREANVDGEWTGWSGDTVVRLTDGSVWRQAEYLYEYSYSFRPEVLVDGDRMLVEGMSQPVGVRRIA</sequence>
<reference evidence="1 2" key="1">
    <citation type="submission" date="2020-08" db="EMBL/GenBank/DDBJ databases">
        <title>Genomic Encyclopedia of Type Strains, Phase IV (KMG-IV): sequencing the most valuable type-strain genomes for metagenomic binning, comparative biology and taxonomic classification.</title>
        <authorList>
            <person name="Goeker M."/>
        </authorList>
    </citation>
    <scope>NUCLEOTIDE SEQUENCE [LARGE SCALE GENOMIC DNA]</scope>
    <source>
        <strain evidence="1 2">DSM 15581</strain>
    </source>
</reference>
<protein>
    <recommendedName>
        <fullName evidence="3">DUF4178 domain-containing protein</fullName>
    </recommendedName>
</protein>
<dbReference type="RefSeq" id="WP_147036006.1">
    <property type="nucleotide sequence ID" value="NZ_JACIDB010000010.1"/>
</dbReference>
<organism evidence="1 2">
    <name type="scientific">Sphingomonas aquatilis</name>
    <dbReference type="NCBI Taxonomy" id="93063"/>
    <lineage>
        <taxon>Bacteria</taxon>
        <taxon>Pseudomonadati</taxon>
        <taxon>Pseudomonadota</taxon>
        <taxon>Alphaproteobacteria</taxon>
        <taxon>Sphingomonadales</taxon>
        <taxon>Sphingomonadaceae</taxon>
        <taxon>Sphingomonas</taxon>
    </lineage>
</organism>
<evidence type="ECO:0000313" key="2">
    <source>
        <dbReference type="Proteomes" id="UP000528945"/>
    </source>
</evidence>
<comment type="caution">
    <text evidence="1">The sequence shown here is derived from an EMBL/GenBank/DDBJ whole genome shotgun (WGS) entry which is preliminary data.</text>
</comment>
<evidence type="ECO:0000313" key="1">
    <source>
        <dbReference type="EMBL" id="MBB3877013.1"/>
    </source>
</evidence>
<evidence type="ECO:0008006" key="3">
    <source>
        <dbReference type="Google" id="ProtNLM"/>
    </source>
</evidence>
<name>A0AAW3TUZ9_9SPHN</name>
<dbReference type="Proteomes" id="UP000528945">
    <property type="component" value="Unassembled WGS sequence"/>
</dbReference>
<gene>
    <name evidence="1" type="ORF">GGR47_003281</name>
</gene>
<dbReference type="AlphaFoldDB" id="A0AAW3TUZ9"/>
<keyword evidence="2" id="KW-1185">Reference proteome</keyword>
<dbReference type="EMBL" id="JACIDB010000010">
    <property type="protein sequence ID" value="MBB3877013.1"/>
    <property type="molecule type" value="Genomic_DNA"/>
</dbReference>